<evidence type="ECO:0000256" key="1">
    <source>
        <dbReference type="SAM" id="MobiDB-lite"/>
    </source>
</evidence>
<protein>
    <submittedName>
        <fullName evidence="2">Uncharacterized protein</fullName>
    </submittedName>
</protein>
<accession>A0A195BWH0</accession>
<feature type="region of interest" description="Disordered" evidence="1">
    <location>
        <begin position="584"/>
        <end position="618"/>
    </location>
</feature>
<evidence type="ECO:0000313" key="2">
    <source>
        <dbReference type="EMBL" id="KYM92932.1"/>
    </source>
</evidence>
<feature type="compositionally biased region" description="Polar residues" evidence="1">
    <location>
        <begin position="584"/>
        <end position="605"/>
    </location>
</feature>
<reference evidence="2 3" key="1">
    <citation type="submission" date="2015-09" db="EMBL/GenBank/DDBJ databases">
        <title>Atta colombica WGS genome.</title>
        <authorList>
            <person name="Nygaard S."/>
            <person name="Hu H."/>
            <person name="Boomsma J."/>
            <person name="Zhang G."/>
        </authorList>
    </citation>
    <scope>NUCLEOTIDE SEQUENCE [LARGE SCALE GENOMIC DNA]</scope>
    <source>
        <strain evidence="2">Treedump-2</strain>
        <tissue evidence="2">Whole body</tissue>
    </source>
</reference>
<evidence type="ECO:0000313" key="3">
    <source>
        <dbReference type="Proteomes" id="UP000078540"/>
    </source>
</evidence>
<organism evidence="2 3">
    <name type="scientific">Atta colombica</name>
    <dbReference type="NCBI Taxonomy" id="520822"/>
    <lineage>
        <taxon>Eukaryota</taxon>
        <taxon>Metazoa</taxon>
        <taxon>Ecdysozoa</taxon>
        <taxon>Arthropoda</taxon>
        <taxon>Hexapoda</taxon>
        <taxon>Insecta</taxon>
        <taxon>Pterygota</taxon>
        <taxon>Neoptera</taxon>
        <taxon>Endopterygota</taxon>
        <taxon>Hymenoptera</taxon>
        <taxon>Apocrita</taxon>
        <taxon>Aculeata</taxon>
        <taxon>Formicoidea</taxon>
        <taxon>Formicidae</taxon>
        <taxon>Myrmicinae</taxon>
        <taxon>Atta</taxon>
    </lineage>
</organism>
<dbReference type="Proteomes" id="UP000078540">
    <property type="component" value="Unassembled WGS sequence"/>
</dbReference>
<dbReference type="EMBL" id="KQ976396">
    <property type="protein sequence ID" value="KYM92932.1"/>
    <property type="molecule type" value="Genomic_DNA"/>
</dbReference>
<feature type="region of interest" description="Disordered" evidence="1">
    <location>
        <begin position="376"/>
        <end position="397"/>
    </location>
</feature>
<gene>
    <name evidence="2" type="ORF">ALC53_00471</name>
</gene>
<dbReference type="AlphaFoldDB" id="A0A195BWH0"/>
<feature type="compositionally biased region" description="Basic and acidic residues" evidence="1">
    <location>
        <begin position="378"/>
        <end position="393"/>
    </location>
</feature>
<name>A0A195BWH0_9HYME</name>
<keyword evidence="3" id="KW-1185">Reference proteome</keyword>
<proteinExistence type="predicted"/>
<sequence>MTVYYREWLERHCKEKEALVYFSIITCAYCDKVFIKSEKNYTRKFIKHLYDYHGLTELDGHSRCTELKEKFEIIQCYVGVCKEQMCKLQIVFFRGVHLLQNHLEIYHGNRSSIYKNVIRQNMTAQHILLNNYFITSDSKAQCLICKKKVNLSNLELQTEETLNTLKTHWAMHFKMMQLDEVYQLEQLQQEEDKNIIKKEFRLPDAGKIRHYFEFTSAEIEKLRNFDKIIEEVVDCVEYIKIIITFKIWEITNSEKICICCLRKMFDGRTHIIRNHWELYHGLFSLTYKEIIDIKIVRDILDQYIIMSNILVCFNCKDVFEVKALLLNVEEQLIILLKHWHIHIGISSDDQIKQEEHLREEFRRKLNTEEELDDMLENSGRDDQGQQSSDRDENTTEQLEELHPQIQQWFYEQYIKQITEQEANNIDIQKDTHKEKEKNLRKIDELLEKYYIRPVQDERLKCLKCNIIVRDKIYNKRCFYLVRNHFEIYHGKLNYIYKKIDKILEGYRITNNITWCTVCSANLDMGMNVETTSGKVVALFLHWMIYHSYISIDATTEPSEQSESSISIDSGADYKYTINFTLPSRQSGERQSTSAQNPSKSDSSNESPPPKQKKKETSDNTGNYFFFISHKFIPRKVKFYELYEISNNKDNTSSQII</sequence>